<keyword evidence="3" id="KW-1185">Reference proteome</keyword>
<feature type="region of interest" description="Disordered" evidence="1">
    <location>
        <begin position="77"/>
        <end position="113"/>
    </location>
</feature>
<gene>
    <name evidence="2" type="ORF">CLV71_10811</name>
</gene>
<dbReference type="EMBL" id="SOCP01000008">
    <property type="protein sequence ID" value="TDV48651.1"/>
    <property type="molecule type" value="Genomic_DNA"/>
</dbReference>
<comment type="caution">
    <text evidence="2">The sequence shown here is derived from an EMBL/GenBank/DDBJ whole genome shotgun (WGS) entry which is preliminary data.</text>
</comment>
<dbReference type="AlphaFoldDB" id="A0A4V3FST4"/>
<evidence type="ECO:0000313" key="3">
    <source>
        <dbReference type="Proteomes" id="UP000294927"/>
    </source>
</evidence>
<dbReference type="Proteomes" id="UP000294927">
    <property type="component" value="Unassembled WGS sequence"/>
</dbReference>
<reference evidence="2 3" key="1">
    <citation type="submission" date="2019-03" db="EMBL/GenBank/DDBJ databases">
        <title>Genomic Encyclopedia of Archaeal and Bacterial Type Strains, Phase II (KMG-II): from individual species to whole genera.</title>
        <authorList>
            <person name="Goeker M."/>
        </authorList>
    </citation>
    <scope>NUCLEOTIDE SEQUENCE [LARGE SCALE GENOMIC DNA]</scope>
    <source>
        <strain evidence="2 3">DSM 45499</strain>
    </source>
</reference>
<accession>A0A4V3FST4</accession>
<sequence>MAVSVTTDATAIAAVRQPSQSMTAPVSALPTALPSTMRVTDQSSGVAALAAPEARMALVVSIANGAHITPSGIAATAAVARPPGRQASTRKPPAAPSVRGATPPTSPNRARMP</sequence>
<proteinExistence type="predicted"/>
<evidence type="ECO:0000313" key="2">
    <source>
        <dbReference type="EMBL" id="TDV48651.1"/>
    </source>
</evidence>
<evidence type="ECO:0000256" key="1">
    <source>
        <dbReference type="SAM" id="MobiDB-lite"/>
    </source>
</evidence>
<name>A0A4V3FST4_9PSEU</name>
<organism evidence="2 3">
    <name type="scientific">Actinophytocola oryzae</name>
    <dbReference type="NCBI Taxonomy" id="502181"/>
    <lineage>
        <taxon>Bacteria</taxon>
        <taxon>Bacillati</taxon>
        <taxon>Actinomycetota</taxon>
        <taxon>Actinomycetes</taxon>
        <taxon>Pseudonocardiales</taxon>
        <taxon>Pseudonocardiaceae</taxon>
    </lineage>
</organism>
<protein>
    <submittedName>
        <fullName evidence="2">Uncharacterized protein</fullName>
    </submittedName>
</protein>